<organism evidence="1 2">
    <name type="scientific">Deinococcus hohokamensis</name>
    <dbReference type="NCBI Taxonomy" id="309883"/>
    <lineage>
        <taxon>Bacteria</taxon>
        <taxon>Thermotogati</taxon>
        <taxon>Deinococcota</taxon>
        <taxon>Deinococci</taxon>
        <taxon>Deinococcales</taxon>
        <taxon>Deinococcaceae</taxon>
        <taxon>Deinococcus</taxon>
    </lineage>
</organism>
<evidence type="ECO:0000313" key="1">
    <source>
        <dbReference type="EMBL" id="MFC4636993.1"/>
    </source>
</evidence>
<comment type="caution">
    <text evidence="1">The sequence shown here is derived from an EMBL/GenBank/DDBJ whole genome shotgun (WGS) entry which is preliminary data.</text>
</comment>
<proteinExistence type="predicted"/>
<reference evidence="2" key="1">
    <citation type="journal article" date="2019" name="Int. J. Syst. Evol. Microbiol.">
        <title>The Global Catalogue of Microorganisms (GCM) 10K type strain sequencing project: providing services to taxonomists for standard genome sequencing and annotation.</title>
        <authorList>
            <consortium name="The Broad Institute Genomics Platform"/>
            <consortium name="The Broad Institute Genome Sequencing Center for Infectious Disease"/>
            <person name="Wu L."/>
            <person name="Ma J."/>
        </authorList>
    </citation>
    <scope>NUCLEOTIDE SEQUENCE [LARGE SCALE GENOMIC DNA]</scope>
    <source>
        <strain evidence="2">CCUG 55995</strain>
    </source>
</reference>
<accession>A0ABV9I569</accession>
<keyword evidence="2" id="KW-1185">Reference proteome</keyword>
<evidence type="ECO:0000313" key="2">
    <source>
        <dbReference type="Proteomes" id="UP001595952"/>
    </source>
</evidence>
<dbReference type="Proteomes" id="UP001595952">
    <property type="component" value="Unassembled WGS sequence"/>
</dbReference>
<gene>
    <name evidence="1" type="ORF">ACFO0D_01445</name>
</gene>
<name>A0ABV9I569_9DEIO</name>
<dbReference type="EMBL" id="JBHSEI010000001">
    <property type="protein sequence ID" value="MFC4636993.1"/>
    <property type="molecule type" value="Genomic_DNA"/>
</dbReference>
<sequence length="106" mass="12114">MGPALLELPPGAFQALRSAAERPAYARRYWTMVETPEFGVKSTWVGKEPLPPSNWAYDTSQREAHLNWLREMAGIPAPPEPTPEFRIIQARDDWASLRAARQRRRA</sequence>
<protein>
    <submittedName>
        <fullName evidence="1">Uncharacterized protein</fullName>
    </submittedName>
</protein>